<comment type="caution">
    <text evidence="2">The sequence shown here is derived from an EMBL/GenBank/DDBJ whole genome shotgun (WGS) entry which is preliminary data.</text>
</comment>
<dbReference type="RefSeq" id="WP_235322547.1">
    <property type="nucleotide sequence ID" value="NZ_JAFBIT010000001.1"/>
</dbReference>
<reference evidence="2 3" key="1">
    <citation type="submission" date="2020-12" db="EMBL/GenBank/DDBJ databases">
        <title>Whole genome sequences of gut porcine anaerobes.</title>
        <authorList>
            <person name="Kubasova T."/>
            <person name="Jahodarova E."/>
            <person name="Rychlik I."/>
        </authorList>
    </citation>
    <scope>NUCLEOTIDE SEQUENCE [LARGE SCALE GENOMIC DNA]</scope>
    <source>
        <strain evidence="2 3">An867</strain>
    </source>
</reference>
<evidence type="ECO:0000259" key="1">
    <source>
        <dbReference type="Pfam" id="PF20564"/>
    </source>
</evidence>
<keyword evidence="3" id="KW-1185">Reference proteome</keyword>
<name>A0ABS9CL63_9FIRM</name>
<sequence length="64" mass="6729">MDPCTLTASITAAANALACKLTDDELSLLGAVFMQLGDTLVTIATQRSICRRMQSAVDPSLKEG</sequence>
<dbReference type="Proteomes" id="UP001299220">
    <property type="component" value="Unassembled WGS sequence"/>
</dbReference>
<organism evidence="2 3">
    <name type="scientific">Anaeromassilibacillus senegalensis</name>
    <dbReference type="NCBI Taxonomy" id="1673717"/>
    <lineage>
        <taxon>Bacteria</taxon>
        <taxon>Bacillati</taxon>
        <taxon>Bacillota</taxon>
        <taxon>Clostridia</taxon>
        <taxon>Eubacteriales</taxon>
        <taxon>Acutalibacteraceae</taxon>
        <taxon>Anaeromassilibacillus</taxon>
    </lineage>
</organism>
<dbReference type="InterPro" id="IPR046665">
    <property type="entry name" value="DUF6774"/>
</dbReference>
<evidence type="ECO:0000313" key="3">
    <source>
        <dbReference type="Proteomes" id="UP001299220"/>
    </source>
</evidence>
<feature type="domain" description="DUF6774" evidence="1">
    <location>
        <begin position="23"/>
        <end position="50"/>
    </location>
</feature>
<accession>A0ABS9CL63</accession>
<dbReference type="EMBL" id="JAFBIT010000001">
    <property type="protein sequence ID" value="MCF2651535.1"/>
    <property type="molecule type" value="Genomic_DNA"/>
</dbReference>
<dbReference type="Pfam" id="PF20564">
    <property type="entry name" value="DUF6774"/>
    <property type="match status" value="1"/>
</dbReference>
<evidence type="ECO:0000313" key="2">
    <source>
        <dbReference type="EMBL" id="MCF2651535.1"/>
    </source>
</evidence>
<protein>
    <recommendedName>
        <fullName evidence="1">DUF6774 domain-containing protein</fullName>
    </recommendedName>
</protein>
<proteinExistence type="predicted"/>
<gene>
    <name evidence="2" type="ORF">JQM67_02820</name>
</gene>